<proteinExistence type="predicted"/>
<accession>A0A9J6QPN4</accession>
<name>A0A9J6QPN4_9FIRM</name>
<dbReference type="EMBL" id="JAOSHN010000001">
    <property type="protein sequence ID" value="MCU7377404.1"/>
    <property type="molecule type" value="Genomic_DNA"/>
</dbReference>
<comment type="caution">
    <text evidence="2">The sequence shown here is derived from an EMBL/GenBank/DDBJ whole genome shotgun (WGS) entry which is preliminary data.</text>
</comment>
<dbReference type="Proteomes" id="UP001065549">
    <property type="component" value="Unassembled WGS sequence"/>
</dbReference>
<keyword evidence="3" id="KW-1185">Reference proteome</keyword>
<evidence type="ECO:0008006" key="4">
    <source>
        <dbReference type="Google" id="ProtNLM"/>
    </source>
</evidence>
<dbReference type="InterPro" id="IPR013783">
    <property type="entry name" value="Ig-like_fold"/>
</dbReference>
<feature type="signal peptide" evidence="1">
    <location>
        <begin position="1"/>
        <end position="26"/>
    </location>
</feature>
<evidence type="ECO:0000313" key="2">
    <source>
        <dbReference type="EMBL" id="MCU7377404.1"/>
    </source>
</evidence>
<reference evidence="2" key="1">
    <citation type="submission" date="2022-09" db="EMBL/GenBank/DDBJ databases">
        <title>Culturomic study of gut microbiota in children with autism spectrum disorder.</title>
        <authorList>
            <person name="Efimov B.A."/>
            <person name="Chaplin A.V."/>
            <person name="Sokolova S.R."/>
            <person name="Pikina A.P."/>
            <person name="Korzhanova M."/>
            <person name="Belova V."/>
            <person name="Korostin D."/>
        </authorList>
    </citation>
    <scope>NUCLEOTIDE SEQUENCE</scope>
    <source>
        <strain evidence="2">ASD5510</strain>
    </source>
</reference>
<organism evidence="2 3">
    <name type="scientific">Hominibacterium faecale</name>
    <dbReference type="NCBI Taxonomy" id="2839743"/>
    <lineage>
        <taxon>Bacteria</taxon>
        <taxon>Bacillati</taxon>
        <taxon>Bacillota</taxon>
        <taxon>Clostridia</taxon>
        <taxon>Peptostreptococcales</taxon>
        <taxon>Anaerovoracaceae</taxon>
        <taxon>Hominibacterium</taxon>
    </lineage>
</organism>
<dbReference type="RefSeq" id="WP_253020764.1">
    <property type="nucleotide sequence ID" value="NZ_JAJAGH010000010.1"/>
</dbReference>
<evidence type="ECO:0000313" key="3">
    <source>
        <dbReference type="Proteomes" id="UP001065549"/>
    </source>
</evidence>
<feature type="chain" id="PRO_5039921949" description="Fibronectin type-III domain-containing protein" evidence="1">
    <location>
        <begin position="27"/>
        <end position="451"/>
    </location>
</feature>
<dbReference type="AlphaFoldDB" id="A0A9J6QPN4"/>
<dbReference type="Gene3D" id="2.60.40.10">
    <property type="entry name" value="Immunoglobulins"/>
    <property type="match status" value="1"/>
</dbReference>
<sequence length="451" mass="52124">MRKKTIIAALTACMMLLTLLPSAAFAASAKKELKSSIPVASGVDEEYAEQLRQLALELLDMFYVESIEPKGAYCSEVWAEIQAAYRELMAQIDSMNEDDLYIMLVDEENELGSDFQLLELLGEMTWVKSTAKDLPGLKTSYKKEIEQEYKGYRSSDYNDYYWDRIQDGRYMGLKWINGAQNFRTAIKGYLTAMNAMENSYAKEDIQELRAQACAQIKQYVNLGLDPARYTSYDWKRLEGIRDQAVREINAAEMMEEIVQIYTQAGKDYTDITGIEFPMEDYPILTELDKKLERFIYTLDENLYTEDGLEKIEDIYWEASEELMYAESREQAQKIYNTAIAKMKAVPTKKKEIAAFKKKVPKIKSVKAVNSRTLKITWKKVSGANGYVVYRATSPKGKYKKVKTVKKGTKLTNSKLKKGKKYYYKVRAYKQIDKKKYYSKYSKVKKGVPVMR</sequence>
<protein>
    <recommendedName>
        <fullName evidence="4">Fibronectin type-III domain-containing protein</fullName>
    </recommendedName>
</protein>
<evidence type="ECO:0000256" key="1">
    <source>
        <dbReference type="SAM" id="SignalP"/>
    </source>
</evidence>
<gene>
    <name evidence="2" type="ORF">OBO34_03430</name>
</gene>
<keyword evidence="1" id="KW-0732">Signal</keyword>
<dbReference type="SUPFAM" id="SSF49265">
    <property type="entry name" value="Fibronectin type III"/>
    <property type="match status" value="1"/>
</dbReference>
<dbReference type="InterPro" id="IPR036116">
    <property type="entry name" value="FN3_sf"/>
</dbReference>